<sequence length="141" mass="15938">MDRNFGILIKQAGNVMARDADKYAQTMDLTGMQMSIIDYISNHENDSNIFQKNIENEFNIRRPSATSALKLMEKRDLLVRVPMENDARLKRIILTPKARKLSKSINDYFSKNEIIIANAIGAENISAVKTGLKSISNVFSD</sequence>
<gene>
    <name evidence="5" type="ORF">ABM34_10160</name>
</gene>
<dbReference type="AlphaFoldDB" id="A0A0H4QMD2"/>
<name>A0A0H4QMD2_9LACO</name>
<evidence type="ECO:0000259" key="4">
    <source>
        <dbReference type="PROSITE" id="PS50995"/>
    </source>
</evidence>
<dbReference type="PROSITE" id="PS50995">
    <property type="entry name" value="HTH_MARR_2"/>
    <property type="match status" value="1"/>
</dbReference>
<dbReference type="SMART" id="SM00347">
    <property type="entry name" value="HTH_MARR"/>
    <property type="match status" value="1"/>
</dbReference>
<keyword evidence="3" id="KW-0804">Transcription</keyword>
<dbReference type="InterPro" id="IPR036390">
    <property type="entry name" value="WH_DNA-bd_sf"/>
</dbReference>
<reference evidence="6" key="1">
    <citation type="submission" date="2015-07" db="EMBL/GenBank/DDBJ databases">
        <title>Lactobacillus ginsenosidimutans/EMML 3141/ whole genome sequencing.</title>
        <authorList>
            <person name="Kim M.K."/>
            <person name="Im W.-T."/>
            <person name="Srinivasan S."/>
            <person name="Lee J.-J."/>
        </authorList>
    </citation>
    <scope>NUCLEOTIDE SEQUENCE [LARGE SCALE GENOMIC DNA]</scope>
    <source>
        <strain evidence="6">EMML 3041</strain>
    </source>
</reference>
<evidence type="ECO:0000256" key="2">
    <source>
        <dbReference type="ARBA" id="ARBA00023125"/>
    </source>
</evidence>
<keyword evidence="1" id="KW-0805">Transcription regulation</keyword>
<keyword evidence="6" id="KW-1185">Reference proteome</keyword>
<keyword evidence="2" id="KW-0238">DNA-binding</keyword>
<dbReference type="GO" id="GO:0003700">
    <property type="term" value="F:DNA-binding transcription factor activity"/>
    <property type="evidence" value="ECO:0007669"/>
    <property type="project" value="InterPro"/>
</dbReference>
<feature type="domain" description="HTH marR-type" evidence="4">
    <location>
        <begin position="1"/>
        <end position="137"/>
    </location>
</feature>
<evidence type="ECO:0000256" key="1">
    <source>
        <dbReference type="ARBA" id="ARBA00023015"/>
    </source>
</evidence>
<evidence type="ECO:0000256" key="3">
    <source>
        <dbReference type="ARBA" id="ARBA00023163"/>
    </source>
</evidence>
<dbReference type="PANTHER" id="PTHR42756:SF1">
    <property type="entry name" value="TRANSCRIPTIONAL REPRESSOR OF EMRAB OPERON"/>
    <property type="match status" value="1"/>
</dbReference>
<dbReference type="GO" id="GO:0003677">
    <property type="term" value="F:DNA binding"/>
    <property type="evidence" value="ECO:0007669"/>
    <property type="project" value="UniProtKB-KW"/>
</dbReference>
<protein>
    <submittedName>
        <fullName evidence="5">MarR family transcriptional regulator</fullName>
    </submittedName>
</protein>
<dbReference type="PANTHER" id="PTHR42756">
    <property type="entry name" value="TRANSCRIPTIONAL REGULATOR, MARR"/>
    <property type="match status" value="1"/>
</dbReference>
<dbReference type="InterPro" id="IPR036388">
    <property type="entry name" value="WH-like_DNA-bd_sf"/>
</dbReference>
<dbReference type="STRING" id="1007676.ABM34_10160"/>
<organism evidence="5 6">
    <name type="scientific">Companilactobacillus ginsenosidimutans</name>
    <dbReference type="NCBI Taxonomy" id="1007676"/>
    <lineage>
        <taxon>Bacteria</taxon>
        <taxon>Bacillati</taxon>
        <taxon>Bacillota</taxon>
        <taxon>Bacilli</taxon>
        <taxon>Lactobacillales</taxon>
        <taxon>Lactobacillaceae</taxon>
        <taxon>Companilactobacillus</taxon>
    </lineage>
</organism>
<dbReference type="KEGG" id="lgn:ABM34_10160"/>
<dbReference type="RefSeq" id="WP_048705494.1">
    <property type="nucleotide sequence ID" value="NZ_CP012034.1"/>
</dbReference>
<dbReference type="Proteomes" id="UP000036106">
    <property type="component" value="Chromosome"/>
</dbReference>
<evidence type="ECO:0000313" key="5">
    <source>
        <dbReference type="EMBL" id="AKP67858.1"/>
    </source>
</evidence>
<dbReference type="InterPro" id="IPR000835">
    <property type="entry name" value="HTH_MarR-typ"/>
</dbReference>
<dbReference type="EMBL" id="CP012034">
    <property type="protein sequence ID" value="AKP67858.1"/>
    <property type="molecule type" value="Genomic_DNA"/>
</dbReference>
<dbReference type="Pfam" id="PF12802">
    <property type="entry name" value="MarR_2"/>
    <property type="match status" value="1"/>
</dbReference>
<dbReference type="OrthoDB" id="384891at2"/>
<dbReference type="Gene3D" id="1.10.10.10">
    <property type="entry name" value="Winged helix-like DNA-binding domain superfamily/Winged helix DNA-binding domain"/>
    <property type="match status" value="1"/>
</dbReference>
<evidence type="ECO:0000313" key="6">
    <source>
        <dbReference type="Proteomes" id="UP000036106"/>
    </source>
</evidence>
<dbReference type="PATRIC" id="fig|1007676.4.peg.2056"/>
<proteinExistence type="predicted"/>
<accession>A0A0H4QMD2</accession>
<dbReference type="SUPFAM" id="SSF46785">
    <property type="entry name" value="Winged helix' DNA-binding domain"/>
    <property type="match status" value="1"/>
</dbReference>